<reference evidence="2" key="1">
    <citation type="journal article" date="2015" name="Proc. Natl. Acad. Sci. U.S.A.">
        <title>Genome sequencing of adzuki bean (Vigna angularis) provides insight into high starch and low fat accumulation and domestication.</title>
        <authorList>
            <person name="Yang K."/>
            <person name="Tian Z."/>
            <person name="Chen C."/>
            <person name="Luo L."/>
            <person name="Zhao B."/>
            <person name="Wang Z."/>
            <person name="Yu L."/>
            <person name="Li Y."/>
            <person name="Sun Y."/>
            <person name="Li W."/>
            <person name="Chen Y."/>
            <person name="Li Y."/>
            <person name="Zhang Y."/>
            <person name="Ai D."/>
            <person name="Zhao J."/>
            <person name="Shang C."/>
            <person name="Ma Y."/>
            <person name="Wu B."/>
            <person name="Wang M."/>
            <person name="Gao L."/>
            <person name="Sun D."/>
            <person name="Zhang P."/>
            <person name="Guo F."/>
            <person name="Wang W."/>
            <person name="Li Y."/>
            <person name="Wang J."/>
            <person name="Varshney R.K."/>
            <person name="Wang J."/>
            <person name="Ling H.Q."/>
            <person name="Wan P."/>
        </authorList>
    </citation>
    <scope>NUCLEOTIDE SEQUENCE</scope>
    <source>
        <strain evidence="2">cv. Jingnong 6</strain>
    </source>
</reference>
<proteinExistence type="predicted"/>
<gene>
    <name evidence="1" type="ORF">LR48_Vigan11g109900</name>
</gene>
<dbReference type="EMBL" id="CM003381">
    <property type="protein sequence ID" value="KOM58066.1"/>
    <property type="molecule type" value="Genomic_DNA"/>
</dbReference>
<evidence type="ECO:0000313" key="1">
    <source>
        <dbReference type="EMBL" id="KOM58066.1"/>
    </source>
</evidence>
<accession>A0A0L9VSL5</accession>
<organism evidence="1 2">
    <name type="scientific">Phaseolus angularis</name>
    <name type="common">Azuki bean</name>
    <name type="synonym">Vigna angularis</name>
    <dbReference type="NCBI Taxonomy" id="3914"/>
    <lineage>
        <taxon>Eukaryota</taxon>
        <taxon>Viridiplantae</taxon>
        <taxon>Streptophyta</taxon>
        <taxon>Embryophyta</taxon>
        <taxon>Tracheophyta</taxon>
        <taxon>Spermatophyta</taxon>
        <taxon>Magnoliopsida</taxon>
        <taxon>eudicotyledons</taxon>
        <taxon>Gunneridae</taxon>
        <taxon>Pentapetalae</taxon>
        <taxon>rosids</taxon>
        <taxon>fabids</taxon>
        <taxon>Fabales</taxon>
        <taxon>Fabaceae</taxon>
        <taxon>Papilionoideae</taxon>
        <taxon>50 kb inversion clade</taxon>
        <taxon>NPAAA clade</taxon>
        <taxon>indigoferoid/millettioid clade</taxon>
        <taxon>Phaseoleae</taxon>
        <taxon>Vigna</taxon>
    </lineage>
</organism>
<dbReference type="Gramene" id="KOM58066">
    <property type="protein sequence ID" value="KOM58066"/>
    <property type="gene ID" value="LR48_Vigan11g109900"/>
</dbReference>
<dbReference type="AlphaFoldDB" id="A0A0L9VSL5"/>
<dbReference type="Proteomes" id="UP000053144">
    <property type="component" value="Chromosome 11"/>
</dbReference>
<evidence type="ECO:0000313" key="2">
    <source>
        <dbReference type="Proteomes" id="UP000053144"/>
    </source>
</evidence>
<sequence>MPQAAINVALPTQCRAGQPPCLNSRWYRVEVWYLCELIRITRQVAMRGTPSFALRIGYAERKV</sequence>
<name>A0A0L9VSL5_PHAAN</name>
<protein>
    <submittedName>
        <fullName evidence="1">Uncharacterized protein</fullName>
    </submittedName>
</protein>